<evidence type="ECO:0000313" key="4">
    <source>
        <dbReference type="EMBL" id="TWT29380.1"/>
    </source>
</evidence>
<feature type="compositionally biased region" description="Low complexity" evidence="1">
    <location>
        <begin position="207"/>
        <end position="216"/>
    </location>
</feature>
<dbReference type="AlphaFoldDB" id="A0A5C5UV06"/>
<feature type="compositionally biased region" description="Low complexity" evidence="1">
    <location>
        <begin position="122"/>
        <end position="132"/>
    </location>
</feature>
<feature type="region of interest" description="Disordered" evidence="1">
    <location>
        <begin position="43"/>
        <end position="217"/>
    </location>
</feature>
<feature type="domain" description="DUF11" evidence="3">
    <location>
        <begin position="688"/>
        <end position="764"/>
    </location>
</feature>
<dbReference type="Gene3D" id="2.60.40.10">
    <property type="entry name" value="Immunoglobulins"/>
    <property type="match status" value="3"/>
</dbReference>
<feature type="chain" id="PRO_5022748673" description="DUF11 domain-containing protein" evidence="2">
    <location>
        <begin position="24"/>
        <end position="933"/>
    </location>
</feature>
<feature type="region of interest" description="Disordered" evidence="1">
    <location>
        <begin position="420"/>
        <end position="440"/>
    </location>
</feature>
<gene>
    <name evidence="4" type="ORF">KOR34_51920</name>
</gene>
<dbReference type="OrthoDB" id="238179at2"/>
<dbReference type="PANTHER" id="PTHR34819:SF3">
    <property type="entry name" value="CELL SURFACE PROTEIN"/>
    <property type="match status" value="1"/>
</dbReference>
<keyword evidence="2" id="KW-0732">Signal</keyword>
<name>A0A5C5UV06_9BACT</name>
<dbReference type="InterPro" id="IPR013783">
    <property type="entry name" value="Ig-like_fold"/>
</dbReference>
<evidence type="ECO:0000256" key="1">
    <source>
        <dbReference type="SAM" id="MobiDB-lite"/>
    </source>
</evidence>
<organism evidence="4 5">
    <name type="scientific">Posidoniimonas corsicana</name>
    <dbReference type="NCBI Taxonomy" id="1938618"/>
    <lineage>
        <taxon>Bacteria</taxon>
        <taxon>Pseudomonadati</taxon>
        <taxon>Planctomycetota</taxon>
        <taxon>Planctomycetia</taxon>
        <taxon>Pirellulales</taxon>
        <taxon>Lacipirellulaceae</taxon>
        <taxon>Posidoniimonas</taxon>
    </lineage>
</organism>
<dbReference type="Pfam" id="PF01345">
    <property type="entry name" value="DUF11"/>
    <property type="match status" value="3"/>
</dbReference>
<feature type="domain" description="DUF11" evidence="3">
    <location>
        <begin position="467"/>
        <end position="547"/>
    </location>
</feature>
<keyword evidence="5" id="KW-1185">Reference proteome</keyword>
<evidence type="ECO:0000259" key="3">
    <source>
        <dbReference type="Pfam" id="PF01345"/>
    </source>
</evidence>
<comment type="caution">
    <text evidence="4">The sequence shown here is derived from an EMBL/GenBank/DDBJ whole genome shotgun (WGS) entry which is preliminary data.</text>
</comment>
<feature type="compositionally biased region" description="Low complexity" evidence="1">
    <location>
        <begin position="305"/>
        <end position="322"/>
    </location>
</feature>
<feature type="compositionally biased region" description="Polar residues" evidence="1">
    <location>
        <begin position="140"/>
        <end position="167"/>
    </location>
</feature>
<proteinExistence type="predicted"/>
<dbReference type="RefSeq" id="WP_146568996.1">
    <property type="nucleotide sequence ID" value="NZ_SIHJ01000008.1"/>
</dbReference>
<dbReference type="InterPro" id="IPR001434">
    <property type="entry name" value="OmcB-like_DUF11"/>
</dbReference>
<dbReference type="InterPro" id="IPR051172">
    <property type="entry name" value="Chlamydia_OmcB"/>
</dbReference>
<protein>
    <recommendedName>
        <fullName evidence="3">DUF11 domain-containing protein</fullName>
    </recommendedName>
</protein>
<dbReference type="PANTHER" id="PTHR34819">
    <property type="entry name" value="LARGE CYSTEINE-RICH PERIPLASMIC PROTEIN OMCB"/>
    <property type="match status" value="1"/>
</dbReference>
<evidence type="ECO:0000313" key="5">
    <source>
        <dbReference type="Proteomes" id="UP000316714"/>
    </source>
</evidence>
<feature type="signal peptide" evidence="2">
    <location>
        <begin position="1"/>
        <end position="23"/>
    </location>
</feature>
<dbReference type="Proteomes" id="UP000316714">
    <property type="component" value="Unassembled WGS sequence"/>
</dbReference>
<evidence type="ECO:0000256" key="2">
    <source>
        <dbReference type="SAM" id="SignalP"/>
    </source>
</evidence>
<feature type="compositionally biased region" description="Low complexity" evidence="1">
    <location>
        <begin position="385"/>
        <end position="398"/>
    </location>
</feature>
<dbReference type="EMBL" id="SIHJ01000008">
    <property type="protein sequence ID" value="TWT29380.1"/>
    <property type="molecule type" value="Genomic_DNA"/>
</dbReference>
<feature type="domain" description="DUF11" evidence="3">
    <location>
        <begin position="794"/>
        <end position="896"/>
    </location>
</feature>
<sequence length="933" mass="98227" precursor="true">MRHITPLALILAVTLCCAPLASAQEGSRPSFAQRLASLRLGWGGSDEEEQDPRQAIEASAAQRRAGSAAEQEERSGISARLPRLDPSDLLPGERFAGSTNNRTTRRPTSAHLRHNRHAQPDSTSTTAGSARSRIMRDLRVQTSSETSESPRTASRTPARDTNPTSAAPATGNLAPRPQGPVTTLVPGRNRTARAGSVLSAGNGGEAGPAPEDAPSATLPPLVREADLRRELLGPAAFARGGSTKPRADDATAKSIAAAVASSMAAEAATADSEDNQTTDGASDIEAILAAEPGETTSDTDEAAAVEEQVAVDSSAEQAPAPEAEQEGGADRYAAVGLPPIPTGDQGSSDGTVAAAPQEDWRNAGRATPADTMDAVNNDPTPIAGPPAAVQQPAGAQDGFEQEVAKRRFEDTVEQSIEARTAAPQPAWDAAQQNQAPAPVASTALGASRDADLLMSQRMPQIVSRVSGPKQIVIGREAVYRVTIANRGDETADQLATTVTVPEWAEVVGSRSTVGLVEPPATSAGATSVLWKMAELQPGRTQHLDLKLVARQGRPIELGVNWKHAPVGSRTVVEVQEPKLAVALDGPDEVLFGKPQVYRLHVSNPGTGPAEDVRVQVVPPGGGPASQSLGNLLPNESRTIEFKVTGAEAGELKLQAQAAAMGGLSEQTSKSVFCRKPELEVDWRGPARKYAGASATYYFRVRNPGTATAEGVEFRVNLPQGFEVSKASGNGRVDAAGRQLQWGVGSLRPGDDYYMELQGVINQPGANEFAMGAMDRERMASSTTTATTEVIALADLKLEIRDPKGPLPVGREAVYEVRVRNRGTSAARKVKIVGLFSEGIEPYKVEGAQASIADGRVAIRTVESLTVGSELVLMIHAKATKPGAHLFRAEVLCEDLDIKLAAEESTRFYTEERIDLGQAPARSANMADRFSTPR</sequence>
<accession>A0A5C5UV06</accession>
<feature type="compositionally biased region" description="Low complexity" evidence="1">
    <location>
        <begin position="57"/>
        <end position="69"/>
    </location>
</feature>
<feature type="region of interest" description="Disordered" evidence="1">
    <location>
        <begin position="291"/>
        <end position="399"/>
    </location>
</feature>
<reference evidence="4 5" key="1">
    <citation type="submission" date="2019-02" db="EMBL/GenBank/DDBJ databases">
        <title>Deep-cultivation of Planctomycetes and their phenomic and genomic characterization uncovers novel biology.</title>
        <authorList>
            <person name="Wiegand S."/>
            <person name="Jogler M."/>
            <person name="Boedeker C."/>
            <person name="Pinto D."/>
            <person name="Vollmers J."/>
            <person name="Rivas-Marin E."/>
            <person name="Kohn T."/>
            <person name="Peeters S.H."/>
            <person name="Heuer A."/>
            <person name="Rast P."/>
            <person name="Oberbeckmann S."/>
            <person name="Bunk B."/>
            <person name="Jeske O."/>
            <person name="Meyerdierks A."/>
            <person name="Storesund J.E."/>
            <person name="Kallscheuer N."/>
            <person name="Luecker S."/>
            <person name="Lage O.M."/>
            <person name="Pohl T."/>
            <person name="Merkel B.J."/>
            <person name="Hornburger P."/>
            <person name="Mueller R.-W."/>
            <person name="Bruemmer F."/>
            <person name="Labrenz M."/>
            <person name="Spormann A.M."/>
            <person name="Op Den Camp H."/>
            <person name="Overmann J."/>
            <person name="Amann R."/>
            <person name="Jetten M.S.M."/>
            <person name="Mascher T."/>
            <person name="Medema M.H."/>
            <person name="Devos D.P."/>
            <person name="Kaster A.-K."/>
            <person name="Ovreas L."/>
            <person name="Rohde M."/>
            <person name="Galperin M.Y."/>
            <person name="Jogler C."/>
        </authorList>
    </citation>
    <scope>NUCLEOTIDE SEQUENCE [LARGE SCALE GENOMIC DNA]</scope>
    <source>
        <strain evidence="4 5">KOR34</strain>
    </source>
</reference>